<reference evidence="4 5" key="2">
    <citation type="submission" date="2024-07" db="EMBL/GenBank/DDBJ databases">
        <authorList>
            <person name="Akdeniz Z."/>
        </authorList>
    </citation>
    <scope>NUCLEOTIDE SEQUENCE [LARGE SCALE GENOMIC DNA]</scope>
</reference>
<dbReference type="SMART" id="SM00369">
    <property type="entry name" value="LRR_TYP"/>
    <property type="match status" value="5"/>
</dbReference>
<name>A0AA86NI96_9EUKA</name>
<dbReference type="PANTHER" id="PTHR46652:SF3">
    <property type="entry name" value="LEUCINE-RICH REPEAT-CONTAINING PROTEIN 9"/>
    <property type="match status" value="1"/>
</dbReference>
<evidence type="ECO:0000313" key="4">
    <source>
        <dbReference type="EMBL" id="CAL6114854.1"/>
    </source>
</evidence>
<organism evidence="3">
    <name type="scientific">Hexamita inflata</name>
    <dbReference type="NCBI Taxonomy" id="28002"/>
    <lineage>
        <taxon>Eukaryota</taxon>
        <taxon>Metamonada</taxon>
        <taxon>Diplomonadida</taxon>
        <taxon>Hexamitidae</taxon>
        <taxon>Hexamitinae</taxon>
        <taxon>Hexamita</taxon>
    </lineage>
</organism>
<dbReference type="Gene3D" id="3.80.10.10">
    <property type="entry name" value="Ribonuclease Inhibitor"/>
    <property type="match status" value="1"/>
</dbReference>
<accession>A0AA86NI96</accession>
<dbReference type="InterPro" id="IPR001611">
    <property type="entry name" value="Leu-rich_rpt"/>
</dbReference>
<dbReference type="EMBL" id="CAXDID020000839">
    <property type="protein sequence ID" value="CAL6114854.1"/>
    <property type="molecule type" value="Genomic_DNA"/>
</dbReference>
<proteinExistence type="predicted"/>
<dbReference type="SUPFAM" id="SSF52058">
    <property type="entry name" value="L domain-like"/>
    <property type="match status" value="1"/>
</dbReference>
<dbReference type="EMBL" id="CATOUU010000186">
    <property type="protein sequence ID" value="CAI9919793.1"/>
    <property type="molecule type" value="Genomic_DNA"/>
</dbReference>
<dbReference type="AlphaFoldDB" id="A0AA86NI96"/>
<dbReference type="PANTHER" id="PTHR46652">
    <property type="entry name" value="LEUCINE-RICH REPEAT AND IQ DOMAIN-CONTAINING PROTEIN 1-RELATED"/>
    <property type="match status" value="1"/>
</dbReference>
<evidence type="ECO:0000256" key="1">
    <source>
        <dbReference type="ARBA" id="ARBA00022614"/>
    </source>
</evidence>
<dbReference type="PRINTS" id="PR00019">
    <property type="entry name" value="LEURICHRPT"/>
</dbReference>
<keyword evidence="2" id="KW-0677">Repeat</keyword>
<dbReference type="Pfam" id="PF12799">
    <property type="entry name" value="LRR_4"/>
    <property type="match status" value="1"/>
</dbReference>
<dbReference type="Proteomes" id="UP001642409">
    <property type="component" value="Unassembled WGS sequence"/>
</dbReference>
<dbReference type="InterPro" id="IPR003591">
    <property type="entry name" value="Leu-rich_rpt_typical-subtyp"/>
</dbReference>
<evidence type="ECO:0000256" key="2">
    <source>
        <dbReference type="ARBA" id="ARBA00022737"/>
    </source>
</evidence>
<sequence>MQDLNLSGNMHIIKPSYSSIILPNLRKINLRWNIIGDISVIHSFSSVIELNLSCNNLKQLLQPRSDLNNLIHLDLNGNGLQDISTLRFAVSLQYLDLSRNGKTTPMNINGLNIDGLQNLTKLITLNLSSNKLKQILAVFKLRSLKELNLSENELTDISPLKQLTNLSSLKVQGNKITDLSAIENHPNFDKYLTSLQQKPSPKLLKFSAKMKNLHQILEQQHQTVILNQSFKQNVEKQKERVQKLVSSSINNQVWFTGKIIILLKNFE</sequence>
<keyword evidence="5" id="KW-1185">Reference proteome</keyword>
<reference evidence="3" key="1">
    <citation type="submission" date="2023-06" db="EMBL/GenBank/DDBJ databases">
        <authorList>
            <person name="Kurt Z."/>
        </authorList>
    </citation>
    <scope>NUCLEOTIDE SEQUENCE</scope>
</reference>
<protein>
    <submittedName>
        <fullName evidence="3">Leucine Rich Repeat Protein</fullName>
    </submittedName>
</protein>
<dbReference type="InterPro" id="IPR050836">
    <property type="entry name" value="SDS22/Internalin_LRR"/>
</dbReference>
<keyword evidence="1" id="KW-0433">Leucine-rich repeat</keyword>
<evidence type="ECO:0000313" key="5">
    <source>
        <dbReference type="Proteomes" id="UP001642409"/>
    </source>
</evidence>
<dbReference type="InterPro" id="IPR025875">
    <property type="entry name" value="Leu-rich_rpt_4"/>
</dbReference>
<dbReference type="InterPro" id="IPR032675">
    <property type="entry name" value="LRR_dom_sf"/>
</dbReference>
<comment type="caution">
    <text evidence="3">The sequence shown here is derived from an EMBL/GenBank/DDBJ whole genome shotgun (WGS) entry which is preliminary data.</text>
</comment>
<dbReference type="PROSITE" id="PS51450">
    <property type="entry name" value="LRR"/>
    <property type="match status" value="4"/>
</dbReference>
<gene>
    <name evidence="3" type="ORF">HINF_LOCUS7438</name>
    <name evidence="4" type="ORF">HINF_LOCUS78357</name>
</gene>
<evidence type="ECO:0000313" key="3">
    <source>
        <dbReference type="EMBL" id="CAI9919793.1"/>
    </source>
</evidence>